<evidence type="ECO:0000313" key="2">
    <source>
        <dbReference type="Proteomes" id="UP001359559"/>
    </source>
</evidence>
<accession>A0AAN9JS36</accession>
<proteinExistence type="predicted"/>
<name>A0AAN9JS36_CLITE</name>
<keyword evidence="2" id="KW-1185">Reference proteome</keyword>
<evidence type="ECO:0000313" key="1">
    <source>
        <dbReference type="EMBL" id="KAK7303058.1"/>
    </source>
</evidence>
<dbReference type="Proteomes" id="UP001359559">
    <property type="component" value="Unassembled WGS sequence"/>
</dbReference>
<protein>
    <submittedName>
        <fullName evidence="1">Uncharacterized protein</fullName>
    </submittedName>
</protein>
<gene>
    <name evidence="1" type="ORF">RJT34_13957</name>
</gene>
<comment type="caution">
    <text evidence="1">The sequence shown here is derived from an EMBL/GenBank/DDBJ whole genome shotgun (WGS) entry which is preliminary data.</text>
</comment>
<organism evidence="1 2">
    <name type="scientific">Clitoria ternatea</name>
    <name type="common">Butterfly pea</name>
    <dbReference type="NCBI Taxonomy" id="43366"/>
    <lineage>
        <taxon>Eukaryota</taxon>
        <taxon>Viridiplantae</taxon>
        <taxon>Streptophyta</taxon>
        <taxon>Embryophyta</taxon>
        <taxon>Tracheophyta</taxon>
        <taxon>Spermatophyta</taxon>
        <taxon>Magnoliopsida</taxon>
        <taxon>eudicotyledons</taxon>
        <taxon>Gunneridae</taxon>
        <taxon>Pentapetalae</taxon>
        <taxon>rosids</taxon>
        <taxon>fabids</taxon>
        <taxon>Fabales</taxon>
        <taxon>Fabaceae</taxon>
        <taxon>Papilionoideae</taxon>
        <taxon>50 kb inversion clade</taxon>
        <taxon>NPAAA clade</taxon>
        <taxon>indigoferoid/millettioid clade</taxon>
        <taxon>Phaseoleae</taxon>
        <taxon>Clitoria</taxon>
    </lineage>
</organism>
<dbReference type="AlphaFoldDB" id="A0AAN9JS36"/>
<dbReference type="EMBL" id="JAYKXN010000003">
    <property type="protein sequence ID" value="KAK7303058.1"/>
    <property type="molecule type" value="Genomic_DNA"/>
</dbReference>
<reference evidence="1 2" key="1">
    <citation type="submission" date="2024-01" db="EMBL/GenBank/DDBJ databases">
        <title>The genomes of 5 underutilized Papilionoideae crops provide insights into root nodulation and disease resistance.</title>
        <authorList>
            <person name="Yuan L."/>
        </authorList>
    </citation>
    <scope>NUCLEOTIDE SEQUENCE [LARGE SCALE GENOMIC DNA]</scope>
    <source>
        <strain evidence="1">LY-2023</strain>
        <tissue evidence="1">Leaf</tissue>
    </source>
</reference>
<sequence>MDLVEDTRRSDFSILQYLLCVTKPEENRRIQDDGSQTARNWLVFKAFTESTKFLSHYSRPLKGDDRTSKENTSLCLEVRMKASKLLKVKQYLQQALTASTEACSMTEAANKAFEDPW</sequence>